<dbReference type="EMBL" id="JANBPW010003930">
    <property type="protein sequence ID" value="KAJ1936312.1"/>
    <property type="molecule type" value="Genomic_DNA"/>
</dbReference>
<keyword evidence="2" id="KW-1185">Reference proteome</keyword>
<evidence type="ECO:0000313" key="2">
    <source>
        <dbReference type="Proteomes" id="UP001150603"/>
    </source>
</evidence>
<dbReference type="Proteomes" id="UP001150603">
    <property type="component" value="Unassembled WGS sequence"/>
</dbReference>
<organism evidence="1 2">
    <name type="scientific">Linderina macrospora</name>
    <dbReference type="NCBI Taxonomy" id="4868"/>
    <lineage>
        <taxon>Eukaryota</taxon>
        <taxon>Fungi</taxon>
        <taxon>Fungi incertae sedis</taxon>
        <taxon>Zoopagomycota</taxon>
        <taxon>Kickxellomycotina</taxon>
        <taxon>Kickxellomycetes</taxon>
        <taxon>Kickxellales</taxon>
        <taxon>Kickxellaceae</taxon>
        <taxon>Linderina</taxon>
    </lineage>
</organism>
<comment type="caution">
    <text evidence="1">The sequence shown here is derived from an EMBL/GenBank/DDBJ whole genome shotgun (WGS) entry which is preliminary data.</text>
</comment>
<accession>A0ACC1J3J2</accession>
<protein>
    <submittedName>
        <fullName evidence="1">Uncharacterized protein</fullName>
    </submittedName>
</protein>
<sequence length="409" mass="45639">MRPVDTVLDGCPTYYDVIKNPMDLRTIRENLDARKYTSMDEFAADVRLMLANCFAFNPAGTPVHVMGKELETAFEREWTKATTAALLGARQPERPAVNVYKREAADREMESALPGSSQMAATIKSIRIPRTKQANKSASPGAGQLKLKNVKGRQSTPPGKVAESLDALDDPDAIMRYLDQTTGPSPPASAPTPTPAPTPAPAVAQLRVCARILLRLQALPSAMEFMAPVDPVKQNVPTYFDIIKNPMDLGTIRKKLDHQKYRTTDEFRDDLQLVLHNCFLFNVPNTYAPVPVVDDEVMSERAHARARTILTKLKQGDNAWPFLKPVDPVALGVPTYFVIVKNPMDFSTIQRKLTKKVYRYVADFVCDLRLMLDDCFLFNPAETPVNDAGKAVERVARAMLEGEGWTRWF</sequence>
<evidence type="ECO:0000313" key="1">
    <source>
        <dbReference type="EMBL" id="KAJ1936312.1"/>
    </source>
</evidence>
<gene>
    <name evidence="1" type="ORF">FBU59_005094</name>
</gene>
<reference evidence="1" key="1">
    <citation type="submission" date="2022-07" db="EMBL/GenBank/DDBJ databases">
        <title>Phylogenomic reconstructions and comparative analyses of Kickxellomycotina fungi.</title>
        <authorList>
            <person name="Reynolds N.K."/>
            <person name="Stajich J.E."/>
            <person name="Barry K."/>
            <person name="Grigoriev I.V."/>
            <person name="Crous P."/>
            <person name="Smith M.E."/>
        </authorList>
    </citation>
    <scope>NUCLEOTIDE SEQUENCE</scope>
    <source>
        <strain evidence="1">NRRL 5244</strain>
    </source>
</reference>
<proteinExistence type="predicted"/>
<name>A0ACC1J3J2_9FUNG</name>